<dbReference type="PANTHER" id="PTHR31891:SF1">
    <property type="entry name" value="FORMAMIDASE C869.04-RELATED"/>
    <property type="match status" value="1"/>
</dbReference>
<organism evidence="1 2">
    <name type="scientific">Pseudolycoriella hygida</name>
    <dbReference type="NCBI Taxonomy" id="35572"/>
    <lineage>
        <taxon>Eukaryota</taxon>
        <taxon>Metazoa</taxon>
        <taxon>Ecdysozoa</taxon>
        <taxon>Arthropoda</taxon>
        <taxon>Hexapoda</taxon>
        <taxon>Insecta</taxon>
        <taxon>Pterygota</taxon>
        <taxon>Neoptera</taxon>
        <taxon>Endopterygota</taxon>
        <taxon>Diptera</taxon>
        <taxon>Nematocera</taxon>
        <taxon>Sciaroidea</taxon>
        <taxon>Sciaridae</taxon>
        <taxon>Pseudolycoriella</taxon>
    </lineage>
</organism>
<dbReference type="Proteomes" id="UP001151699">
    <property type="component" value="Chromosome A"/>
</dbReference>
<dbReference type="Pfam" id="PF03069">
    <property type="entry name" value="FmdA_AmdA"/>
    <property type="match status" value="1"/>
</dbReference>
<name>A0A9Q0NG07_9DIPT</name>
<dbReference type="PANTHER" id="PTHR31891">
    <property type="entry name" value="FORMAMIDASE C869.04-RELATED"/>
    <property type="match status" value="1"/>
</dbReference>
<dbReference type="AlphaFoldDB" id="A0A9Q0NG07"/>
<evidence type="ECO:0000313" key="2">
    <source>
        <dbReference type="Proteomes" id="UP001151699"/>
    </source>
</evidence>
<reference evidence="1" key="1">
    <citation type="submission" date="2022-07" db="EMBL/GenBank/DDBJ databases">
        <authorList>
            <person name="Trinca V."/>
            <person name="Uliana J.V.C."/>
            <person name="Torres T.T."/>
            <person name="Ward R.J."/>
            <person name="Monesi N."/>
        </authorList>
    </citation>
    <scope>NUCLEOTIDE SEQUENCE</scope>
    <source>
        <strain evidence="1">HSMRA1968</strain>
        <tissue evidence="1">Whole embryos</tissue>
    </source>
</reference>
<comment type="caution">
    <text evidence="1">The sequence shown here is derived from an EMBL/GenBank/DDBJ whole genome shotgun (WGS) entry which is preliminary data.</text>
</comment>
<dbReference type="NCBIfam" id="NF045496">
    <property type="entry name" value="FormamaseFmdA"/>
    <property type="match status" value="1"/>
</dbReference>
<dbReference type="Gene3D" id="2.60.120.580">
    <property type="entry name" value="Acetamidase/Formamidase-like domains"/>
    <property type="match status" value="1"/>
</dbReference>
<proteinExistence type="predicted"/>
<evidence type="ECO:0000313" key="1">
    <source>
        <dbReference type="EMBL" id="KAJ6649408.1"/>
    </source>
</evidence>
<accession>A0A9Q0NG07</accession>
<dbReference type="OrthoDB" id="9975579at2759"/>
<gene>
    <name evidence="1" type="primary">fmdA_0</name>
    <name evidence="1" type="ORF">Bhyg_04643</name>
</gene>
<dbReference type="GO" id="GO:0016811">
    <property type="term" value="F:hydrolase activity, acting on carbon-nitrogen (but not peptide) bonds, in linear amides"/>
    <property type="evidence" value="ECO:0007669"/>
    <property type="project" value="InterPro"/>
</dbReference>
<keyword evidence="2" id="KW-1185">Reference proteome</keyword>
<protein>
    <submittedName>
        <fullName evidence="1">Formamidase</fullName>
    </submittedName>
</protein>
<sequence>MINIMVRLEQHFIFCKFILVAIKMPPTLVSVDLKKSAENQPIPMHNRWHPSIPPVARVRVGEPFRMECMDWTGGQIKNNDSTDDIENVDLAKVHVLSGPIYVEGAEPNDLLVVDFLDIGTFPQMEWGYTGIFPTTNGGGFLTDLYPKAAKAIWDFEGRHATSRHIPGVRLSALMHPGIIGCAPSMELLNEWNKRESKLVAKESITVPPRALLPEKIRALVGTLKGSEAVSVAREAARTIPPREHGGNCDIKNLTIGSRVYLPVYVPGANLSVGDLHFCQGDGEISFCGAIEMAGYIDLKLSLIKNGVIKYKQTNAMFAPSASRLTYGPHLVFEGISVDETGRQYYLDANVAYRQATLNAIEYLKTQGYTGEQAYLLLSAAPVEGHLNSLVDVPNSCCTLSLPLEIFDRDISPKVDVTE</sequence>
<dbReference type="InterPro" id="IPR054833">
    <property type="entry name" value="FormamaseFmdA"/>
</dbReference>
<dbReference type="InterPro" id="IPR004304">
    <property type="entry name" value="FmdA_AmdA"/>
</dbReference>
<dbReference type="SUPFAM" id="SSF141130">
    <property type="entry name" value="Acetamidase/Formamidase-like"/>
    <property type="match status" value="1"/>
</dbReference>
<dbReference type="EMBL" id="WJQU01000001">
    <property type="protein sequence ID" value="KAJ6649408.1"/>
    <property type="molecule type" value="Genomic_DNA"/>
</dbReference>